<dbReference type="InterPro" id="IPR018306">
    <property type="entry name" value="Phage_T5_Orf172_DNA-bd"/>
</dbReference>
<feature type="domain" description="Bacteriophage T5 Orf172 DNA-binding" evidence="2">
    <location>
        <begin position="275"/>
        <end position="365"/>
    </location>
</feature>
<organism evidence="3 4">
    <name type="scientific">Colletotrichum higginsianum (strain IMI 349063)</name>
    <name type="common">Crucifer anthracnose fungus</name>
    <dbReference type="NCBI Taxonomy" id="759273"/>
    <lineage>
        <taxon>Eukaryota</taxon>
        <taxon>Fungi</taxon>
        <taxon>Dikarya</taxon>
        <taxon>Ascomycota</taxon>
        <taxon>Pezizomycotina</taxon>
        <taxon>Sordariomycetes</taxon>
        <taxon>Hypocreomycetidae</taxon>
        <taxon>Glomerellales</taxon>
        <taxon>Glomerellaceae</taxon>
        <taxon>Colletotrichum</taxon>
        <taxon>Colletotrichum destructivum species complex</taxon>
    </lineage>
</organism>
<sequence>MASSMTSEYPVLKEVIDIVKGFDKQPNPENWDYERCPADKKTSIGRCSMILKSANKKRANELLVHFKLLKECPATEEFLSQLKDFLYISHCQHHRTDVISSFERWRHLHAKSSISMTGQDPSNFKDKSDDSSLYFDAKSISLATSSTTSDPASSESTSPDEDSKFAQVEVVTDGISTMVIASAGINSSDAQDGKREQVLDTGLATEGISTLAVASASIIPDDANDERPQQMIGLGLVTPRRKKSIQEDCRVINEIYKDLTAKQTKHGIVYVLRHVKHEGLYKIGWTQTTVKDRLNQSGNCCKSNTTTVYESPGEQFPGAAKVEKLVHEMLRFHNVKVSECAYCEKGHNEWFKAPKETVLNHIKVMECFVKLPAYTSENGERWKLSGPAYDIVRRMTNITPAMIHMAMAGIEDLVETKSETVTEVTEIFVSPDPQDLEDREGQRPLDEVDVDDRGEATEKPKKSVGAAAGRFVKESKDKVHRLRAGFNSGKVRNIEEVVDDILHIMYPQELQTGKINPGDRIWAGLSQLEKRLKREIKDFREESKR</sequence>
<dbReference type="Pfam" id="PF10544">
    <property type="entry name" value="T5orf172"/>
    <property type="match status" value="1"/>
</dbReference>
<feature type="compositionally biased region" description="Low complexity" evidence="1">
    <location>
        <begin position="144"/>
        <end position="157"/>
    </location>
</feature>
<dbReference type="PANTHER" id="PTHR28094:SF1">
    <property type="entry name" value="MEIOTICALLY UP-REGULATED GENE 113 PROTEIN"/>
    <property type="match status" value="1"/>
</dbReference>
<accession>H1V1S9</accession>
<dbReference type="InterPro" id="IPR053006">
    <property type="entry name" value="Meiosis_regulatory"/>
</dbReference>
<protein>
    <recommendedName>
        <fullName evidence="2">Bacteriophage T5 Orf172 DNA-binding domain-containing protein</fullName>
    </recommendedName>
</protein>
<dbReference type="AlphaFoldDB" id="H1V1S9"/>
<gene>
    <name evidence="3" type="ORF">CH063_06229</name>
</gene>
<evidence type="ECO:0000313" key="3">
    <source>
        <dbReference type="EMBL" id="CCF34181.1"/>
    </source>
</evidence>
<dbReference type="VEuPathDB" id="FungiDB:CH63R_05490"/>
<feature type="region of interest" description="Disordered" evidence="1">
    <location>
        <begin position="144"/>
        <end position="164"/>
    </location>
</feature>
<evidence type="ECO:0000259" key="2">
    <source>
        <dbReference type="SMART" id="SM00974"/>
    </source>
</evidence>
<dbReference type="SMART" id="SM00974">
    <property type="entry name" value="T5orf172"/>
    <property type="match status" value="1"/>
</dbReference>
<evidence type="ECO:0000313" key="4">
    <source>
        <dbReference type="Proteomes" id="UP000007174"/>
    </source>
</evidence>
<dbReference type="EMBL" id="CACQ02001044">
    <property type="protein sequence ID" value="CCF34181.1"/>
    <property type="molecule type" value="Genomic_DNA"/>
</dbReference>
<dbReference type="PANTHER" id="PTHR28094">
    <property type="entry name" value="MEIOTICALLY UP-REGULATED GENE 113 PROTEIN"/>
    <property type="match status" value="1"/>
</dbReference>
<name>H1V1S9_COLHI</name>
<evidence type="ECO:0000256" key="1">
    <source>
        <dbReference type="SAM" id="MobiDB-lite"/>
    </source>
</evidence>
<feature type="compositionally biased region" description="Basic and acidic residues" evidence="1">
    <location>
        <begin position="439"/>
        <end position="461"/>
    </location>
</feature>
<proteinExistence type="predicted"/>
<feature type="region of interest" description="Disordered" evidence="1">
    <location>
        <begin position="430"/>
        <end position="465"/>
    </location>
</feature>
<dbReference type="HOGENOM" id="CLU_499659_0_0_1"/>
<dbReference type="eggNOG" id="ENOG502T69W">
    <property type="taxonomic scope" value="Eukaryota"/>
</dbReference>
<reference evidence="4" key="1">
    <citation type="journal article" date="2012" name="Nat. Genet.">
        <title>Lifestyle transitions in plant pathogenic Colletotrichum fungi deciphered by genome and transcriptome analyses.</title>
        <authorList>
            <person name="O'Connell R.J."/>
            <person name="Thon M.R."/>
            <person name="Hacquard S."/>
            <person name="Amyotte S.G."/>
            <person name="Kleemann J."/>
            <person name="Torres M.F."/>
            <person name="Damm U."/>
            <person name="Buiate E.A."/>
            <person name="Epstein L."/>
            <person name="Alkan N."/>
            <person name="Altmueller J."/>
            <person name="Alvarado-Balderrama L."/>
            <person name="Bauser C.A."/>
            <person name="Becker C."/>
            <person name="Birren B.W."/>
            <person name="Chen Z."/>
            <person name="Choi J."/>
            <person name="Crouch J.A."/>
            <person name="Duvick J.P."/>
            <person name="Farman M.A."/>
            <person name="Gan P."/>
            <person name="Heiman D."/>
            <person name="Henrissat B."/>
            <person name="Howard R.J."/>
            <person name="Kabbage M."/>
            <person name="Koch C."/>
            <person name="Kracher B."/>
            <person name="Kubo Y."/>
            <person name="Law A.D."/>
            <person name="Lebrun M.-H."/>
            <person name="Lee Y.-H."/>
            <person name="Miyara I."/>
            <person name="Moore N."/>
            <person name="Neumann U."/>
            <person name="Nordstroem K."/>
            <person name="Panaccione D.G."/>
            <person name="Panstruga R."/>
            <person name="Place M."/>
            <person name="Proctor R.H."/>
            <person name="Prusky D."/>
            <person name="Rech G."/>
            <person name="Reinhardt R."/>
            <person name="Rollins J.A."/>
            <person name="Rounsley S."/>
            <person name="Schardl C.L."/>
            <person name="Schwartz D.C."/>
            <person name="Shenoy N."/>
            <person name="Shirasu K."/>
            <person name="Sikhakolli U.R."/>
            <person name="Stueber K."/>
            <person name="Sukno S.A."/>
            <person name="Sweigard J.A."/>
            <person name="Takano Y."/>
            <person name="Takahara H."/>
            <person name="Trail F."/>
            <person name="van der Does H.C."/>
            <person name="Voll L.M."/>
            <person name="Will I."/>
            <person name="Young S."/>
            <person name="Zeng Q."/>
            <person name="Zhang J."/>
            <person name="Zhou S."/>
            <person name="Dickman M.B."/>
            <person name="Schulze-Lefert P."/>
            <person name="Ver Loren van Themaat E."/>
            <person name="Ma L.-J."/>
            <person name="Vaillancourt L.J."/>
        </authorList>
    </citation>
    <scope>NUCLEOTIDE SEQUENCE [LARGE SCALE GENOMIC DNA]</scope>
    <source>
        <strain evidence="4">IMI 349063</strain>
    </source>
</reference>
<dbReference type="Proteomes" id="UP000007174">
    <property type="component" value="Unassembled WGS sequence"/>
</dbReference>